<dbReference type="GO" id="GO:0006260">
    <property type="term" value="P:DNA replication"/>
    <property type="evidence" value="ECO:0007669"/>
    <property type="project" value="InterPro"/>
</dbReference>
<dbReference type="SUPFAM" id="SSF52540">
    <property type="entry name" value="P-loop containing nucleoside triphosphate hydrolases"/>
    <property type="match status" value="1"/>
</dbReference>
<gene>
    <name evidence="2" type="ORF">ACMU_13250</name>
</gene>
<dbReference type="GO" id="GO:0003678">
    <property type="term" value="F:DNA helicase activity"/>
    <property type="evidence" value="ECO:0007669"/>
    <property type="project" value="InterPro"/>
</dbReference>
<feature type="domain" description="SF4 helicase" evidence="1">
    <location>
        <begin position="136"/>
        <end position="229"/>
    </location>
</feature>
<sequence length="234" mass="25841">MSLSSPIFALKREARQIGRRQNMPLHAALNAVARREGYRSWSHLSDNQKATDPLWTLLNTTGDGGLFLLGGRPGHGKTLLALRLLDQAARNSGNATFFTLDYSVPQVSNRLEPLGLATPPRFDMDVSDNITAAYVAEQMDAQGGPSVGVIDYLQVLDQNRSTPPLANQVRELANHVARTRDTIVVLSQVDRQFDAKNSTMPTPEDIRQPNPFDLQAFDAIVLLHNDQVQVFKQG</sequence>
<dbReference type="GO" id="GO:0005524">
    <property type="term" value="F:ATP binding"/>
    <property type="evidence" value="ECO:0007669"/>
    <property type="project" value="InterPro"/>
</dbReference>
<dbReference type="NCBIfam" id="NF004629">
    <property type="entry name" value="PRK05973.1"/>
    <property type="match status" value="1"/>
</dbReference>
<dbReference type="InterPro" id="IPR027417">
    <property type="entry name" value="P-loop_NTPase"/>
</dbReference>
<reference evidence="2 3" key="1">
    <citation type="submission" date="2014-03" db="EMBL/GenBank/DDBJ databases">
        <title>Draft Genome Sequence of Actibacterium mucosum KCTC 23349, a Marine Alphaproteobacterium with Complex Ionic Requirements Isolated from Mediterranean Seawater at Malvarrosa Beach, Valencia, Spain.</title>
        <authorList>
            <person name="Arahal D.R."/>
            <person name="Shao Z."/>
            <person name="Lai Q."/>
            <person name="Pujalte M.J."/>
        </authorList>
    </citation>
    <scope>NUCLEOTIDE SEQUENCE [LARGE SCALE GENOMIC DNA]</scope>
    <source>
        <strain evidence="2 3">KCTC 23349</strain>
    </source>
</reference>
<dbReference type="Proteomes" id="UP000026249">
    <property type="component" value="Unassembled WGS sequence"/>
</dbReference>
<evidence type="ECO:0000313" key="3">
    <source>
        <dbReference type="Proteomes" id="UP000026249"/>
    </source>
</evidence>
<dbReference type="EMBL" id="JFKE01000004">
    <property type="protein sequence ID" value="KAJ55652.1"/>
    <property type="molecule type" value="Genomic_DNA"/>
</dbReference>
<proteinExistence type="predicted"/>
<organism evidence="2 3">
    <name type="scientific">Actibacterium mucosum KCTC 23349</name>
    <dbReference type="NCBI Taxonomy" id="1454373"/>
    <lineage>
        <taxon>Bacteria</taxon>
        <taxon>Pseudomonadati</taxon>
        <taxon>Pseudomonadota</taxon>
        <taxon>Alphaproteobacteria</taxon>
        <taxon>Rhodobacterales</taxon>
        <taxon>Roseobacteraceae</taxon>
        <taxon>Actibacterium</taxon>
    </lineage>
</organism>
<accession>A0A037ZJB6</accession>
<dbReference type="Pfam" id="PF03796">
    <property type="entry name" value="DnaB_C"/>
    <property type="match status" value="1"/>
</dbReference>
<protein>
    <recommendedName>
        <fullName evidence="1">SF4 helicase domain-containing protein</fullName>
    </recommendedName>
</protein>
<dbReference type="Gene3D" id="3.40.50.300">
    <property type="entry name" value="P-loop containing nucleotide triphosphate hydrolases"/>
    <property type="match status" value="2"/>
</dbReference>
<dbReference type="OrthoDB" id="7357206at2"/>
<evidence type="ECO:0000259" key="1">
    <source>
        <dbReference type="Pfam" id="PF03796"/>
    </source>
</evidence>
<keyword evidence="3" id="KW-1185">Reference proteome</keyword>
<comment type="caution">
    <text evidence="2">The sequence shown here is derived from an EMBL/GenBank/DDBJ whole genome shotgun (WGS) entry which is preliminary data.</text>
</comment>
<dbReference type="InterPro" id="IPR007694">
    <property type="entry name" value="DNA_helicase_DnaB-like_C"/>
</dbReference>
<evidence type="ECO:0000313" key="2">
    <source>
        <dbReference type="EMBL" id="KAJ55652.1"/>
    </source>
</evidence>
<name>A0A037ZJB6_9RHOB</name>
<dbReference type="AlphaFoldDB" id="A0A037ZJB6"/>
<dbReference type="STRING" id="1454373.ACMU_13250"/>
<dbReference type="RefSeq" id="WP_035259530.1">
    <property type="nucleotide sequence ID" value="NZ_JFKE01000004.1"/>
</dbReference>